<accession>A0A0G1MXF4</accession>
<feature type="domain" description="AFP-like" evidence="1">
    <location>
        <begin position="302"/>
        <end position="359"/>
    </location>
</feature>
<dbReference type="InterPro" id="IPR036732">
    <property type="entry name" value="AFP_Neu5c_C_sf"/>
</dbReference>
<dbReference type="Pfam" id="PF03102">
    <property type="entry name" value="NeuB"/>
    <property type="match status" value="1"/>
</dbReference>
<dbReference type="PANTHER" id="PTHR42966:SF2">
    <property type="entry name" value="PSEUDAMINIC ACID SYNTHASE"/>
    <property type="match status" value="1"/>
</dbReference>
<dbReference type="SUPFAM" id="SSF51269">
    <property type="entry name" value="AFP III-like domain"/>
    <property type="match status" value="1"/>
</dbReference>
<dbReference type="AlphaFoldDB" id="A0A0G1MXF4"/>
<dbReference type="PANTHER" id="PTHR42966">
    <property type="entry name" value="N-ACETYLNEURAMINATE SYNTHASE"/>
    <property type="match status" value="1"/>
</dbReference>
<dbReference type="GO" id="GO:0047444">
    <property type="term" value="F:N-acylneuraminate-9-phosphate synthase activity"/>
    <property type="evidence" value="ECO:0007669"/>
    <property type="project" value="TreeGrafter"/>
</dbReference>
<dbReference type="NCBIfam" id="TIGR03586">
    <property type="entry name" value="PseI"/>
    <property type="match status" value="1"/>
</dbReference>
<dbReference type="STRING" id="1619050.UX20_C0039G0005"/>
<dbReference type="InterPro" id="IPR013132">
    <property type="entry name" value="PseI/NeuA/B-like_N"/>
</dbReference>
<dbReference type="InterPro" id="IPR020030">
    <property type="entry name" value="Pseudaminic_synth_PseI"/>
</dbReference>
<dbReference type="Gene3D" id="3.90.1210.10">
    <property type="entry name" value="Antifreeze-like/N-acetylneuraminic acid synthase C-terminal domain"/>
    <property type="match status" value="1"/>
</dbReference>
<dbReference type="InterPro" id="IPR057736">
    <property type="entry name" value="SAF_PseI/NeuA/NeuB"/>
</dbReference>
<dbReference type="GO" id="GO:0016051">
    <property type="term" value="P:carbohydrate biosynthetic process"/>
    <property type="evidence" value="ECO:0007669"/>
    <property type="project" value="InterPro"/>
</dbReference>
<organism evidence="2 3">
    <name type="scientific">Candidatus Magasanikbacteria bacterium GW2011_GWC2_45_8</name>
    <dbReference type="NCBI Taxonomy" id="1619050"/>
    <lineage>
        <taxon>Bacteria</taxon>
        <taxon>Candidatus Magasanikiibacteriota</taxon>
    </lineage>
</organism>
<dbReference type="SMART" id="SM00858">
    <property type="entry name" value="SAF"/>
    <property type="match status" value="1"/>
</dbReference>
<evidence type="ECO:0000313" key="3">
    <source>
        <dbReference type="Proteomes" id="UP000034911"/>
    </source>
</evidence>
<dbReference type="PROSITE" id="PS50844">
    <property type="entry name" value="AFP_LIKE"/>
    <property type="match status" value="1"/>
</dbReference>
<protein>
    <submittedName>
        <fullName evidence="2">N-acetylneuraminate synthase</fullName>
    </submittedName>
</protein>
<dbReference type="InterPro" id="IPR006190">
    <property type="entry name" value="SAF_AFP_Neu5Ac"/>
</dbReference>
<dbReference type="SUPFAM" id="SSF51569">
    <property type="entry name" value="Aldolase"/>
    <property type="match status" value="1"/>
</dbReference>
<evidence type="ECO:0000259" key="1">
    <source>
        <dbReference type="PROSITE" id="PS50844"/>
    </source>
</evidence>
<evidence type="ECO:0000313" key="2">
    <source>
        <dbReference type="EMBL" id="KKU12852.1"/>
    </source>
</evidence>
<name>A0A0G1MXF4_9BACT</name>
<proteinExistence type="predicted"/>
<dbReference type="InterPro" id="IPR013974">
    <property type="entry name" value="SAF"/>
</dbReference>
<comment type="caution">
    <text evidence="2">The sequence shown here is derived from an EMBL/GenBank/DDBJ whole genome shotgun (WGS) entry which is preliminary data.</text>
</comment>
<dbReference type="CDD" id="cd11615">
    <property type="entry name" value="SAF_NeuB_like"/>
    <property type="match status" value="1"/>
</dbReference>
<dbReference type="InterPro" id="IPR013785">
    <property type="entry name" value="Aldolase_TIM"/>
</dbReference>
<dbReference type="Pfam" id="PF08666">
    <property type="entry name" value="SAF"/>
    <property type="match status" value="1"/>
</dbReference>
<sequence>MKTIEIITPQGKRIVGPGESCFIIAEASSNHGRDLARAKQMIDVAAKAGADAVKFQLFKAEDIAADTADPRAVVRAKEKAVFVTKDTKLIDLYRANEFPREWVAELARYAIAKGILFLATPFDNAAVDLLESVNTPLYKIASYEMLDVPLLRHVAATKKPIIISTGMSDIAEIGQALEVLRQAGNDQIVILHCRSTYPLPMADVGLRAMQAIAEAFDYPVGYSDHSLGITIPIAAAALGACVIEKHFMLDDGVATVDDKFSLNPLELKQMVVAIRDTESALGLPEKKPTEKELAERLLGRRSLWAVKDITAGEKFTVENVRSLRPGVGLSPLNYDVIIGSVAAKTIKSGTPLSRDDVSK</sequence>
<dbReference type="InterPro" id="IPR051690">
    <property type="entry name" value="PseI-like"/>
</dbReference>
<dbReference type="Gene3D" id="3.20.20.70">
    <property type="entry name" value="Aldolase class I"/>
    <property type="match status" value="1"/>
</dbReference>
<dbReference type="EMBL" id="LCLH01000039">
    <property type="protein sequence ID" value="KKU12852.1"/>
    <property type="molecule type" value="Genomic_DNA"/>
</dbReference>
<dbReference type="Proteomes" id="UP000034911">
    <property type="component" value="Unassembled WGS sequence"/>
</dbReference>
<reference evidence="2 3" key="1">
    <citation type="journal article" date="2015" name="Nature">
        <title>rRNA introns, odd ribosomes, and small enigmatic genomes across a large radiation of phyla.</title>
        <authorList>
            <person name="Brown C.T."/>
            <person name="Hug L.A."/>
            <person name="Thomas B.C."/>
            <person name="Sharon I."/>
            <person name="Castelle C.J."/>
            <person name="Singh A."/>
            <person name="Wilkins M.J."/>
            <person name="Williams K.H."/>
            <person name="Banfield J.F."/>
        </authorList>
    </citation>
    <scope>NUCLEOTIDE SEQUENCE [LARGE SCALE GENOMIC DNA]</scope>
</reference>
<gene>
    <name evidence="2" type="ORF">UX20_C0039G0005</name>
</gene>